<dbReference type="Proteomes" id="UP000800981">
    <property type="component" value="Unassembled WGS sequence"/>
</dbReference>
<gene>
    <name evidence="1" type="ORF">G9H71_01870</name>
</gene>
<proteinExistence type="predicted"/>
<dbReference type="RefSeq" id="WP_166276946.1">
    <property type="nucleotide sequence ID" value="NZ_JAANNP010000001.1"/>
</dbReference>
<keyword evidence="2" id="KW-1185">Reference proteome</keyword>
<dbReference type="EMBL" id="JAANNP010000001">
    <property type="protein sequence ID" value="NHC12529.1"/>
    <property type="molecule type" value="Genomic_DNA"/>
</dbReference>
<name>A0ABX0GNW8_9ACTN</name>
<protein>
    <submittedName>
        <fullName evidence="1">Uncharacterized protein</fullName>
    </submittedName>
</protein>
<organism evidence="1 2">
    <name type="scientific">Motilibacter deserti</name>
    <dbReference type="NCBI Taxonomy" id="2714956"/>
    <lineage>
        <taxon>Bacteria</taxon>
        <taxon>Bacillati</taxon>
        <taxon>Actinomycetota</taxon>
        <taxon>Actinomycetes</taxon>
        <taxon>Motilibacterales</taxon>
        <taxon>Motilibacteraceae</taxon>
        <taxon>Motilibacter</taxon>
    </lineage>
</organism>
<sequence length="75" mass="7754">MRWDEHARKGALVIDSLPAEVGFDGDAIDAAGRHGVEPGELVEVVYALVGPPAGEGAERAAAGPAYRATRVTPTD</sequence>
<comment type="caution">
    <text evidence="1">The sequence shown here is derived from an EMBL/GenBank/DDBJ whole genome shotgun (WGS) entry which is preliminary data.</text>
</comment>
<reference evidence="1 2" key="1">
    <citation type="submission" date="2020-03" db="EMBL/GenBank/DDBJ databases">
        <title>Two novel Motilibacter sp.</title>
        <authorList>
            <person name="Liu S."/>
        </authorList>
    </citation>
    <scope>NUCLEOTIDE SEQUENCE [LARGE SCALE GENOMIC DNA]</scope>
    <source>
        <strain evidence="1 2">E257</strain>
    </source>
</reference>
<evidence type="ECO:0000313" key="2">
    <source>
        <dbReference type="Proteomes" id="UP000800981"/>
    </source>
</evidence>
<accession>A0ABX0GNW8</accession>
<evidence type="ECO:0000313" key="1">
    <source>
        <dbReference type="EMBL" id="NHC12529.1"/>
    </source>
</evidence>